<dbReference type="PANTHER" id="PTHR45138">
    <property type="entry name" value="REGULATORY COMPONENTS OF SENSORY TRANSDUCTION SYSTEM"/>
    <property type="match status" value="1"/>
</dbReference>
<dbReference type="Gene3D" id="3.40.50.2300">
    <property type="match status" value="1"/>
</dbReference>
<proteinExistence type="predicted"/>
<reference evidence="3 4" key="1">
    <citation type="submission" date="2020-08" db="EMBL/GenBank/DDBJ databases">
        <title>Genome sequence of Rhodobacteraceae bacterium Lw-13e.</title>
        <authorList>
            <person name="Poehlein A."/>
            <person name="Wolter L."/>
            <person name="Daniel R."/>
            <person name="Brinkhoff T."/>
        </authorList>
    </citation>
    <scope>NUCLEOTIDE SEQUENCE [LARGE SCALE GENOMIC DNA]</scope>
    <source>
        <strain evidence="3 4">Lw-13e</strain>
    </source>
</reference>
<dbReference type="InterPro" id="IPR043128">
    <property type="entry name" value="Rev_trsase/Diguanyl_cyclase"/>
</dbReference>
<evidence type="ECO:0000313" key="4">
    <source>
        <dbReference type="Proteomes" id="UP000283786"/>
    </source>
</evidence>
<dbReference type="RefSeq" id="WP_119840713.1">
    <property type="nucleotide sequence ID" value="NZ_CP060436.1"/>
</dbReference>
<dbReference type="GO" id="GO:0043709">
    <property type="term" value="P:cell adhesion involved in single-species biofilm formation"/>
    <property type="evidence" value="ECO:0007669"/>
    <property type="project" value="TreeGrafter"/>
</dbReference>
<dbReference type="Pfam" id="PF00990">
    <property type="entry name" value="GGDEF"/>
    <property type="match status" value="1"/>
</dbReference>
<dbReference type="InterPro" id="IPR011006">
    <property type="entry name" value="CheY-like_superfamily"/>
</dbReference>
<gene>
    <name evidence="3" type="primary">pleD</name>
    <name evidence="3" type="ORF">PSAL_013250</name>
</gene>
<dbReference type="SUPFAM" id="SSF55073">
    <property type="entry name" value="Nucleotide cyclase"/>
    <property type="match status" value="1"/>
</dbReference>
<dbReference type="CDD" id="cd01949">
    <property type="entry name" value="GGDEF"/>
    <property type="match status" value="1"/>
</dbReference>
<dbReference type="SUPFAM" id="SSF52172">
    <property type="entry name" value="CheY-like"/>
    <property type="match status" value="1"/>
</dbReference>
<dbReference type="SMART" id="SM00267">
    <property type="entry name" value="GGDEF"/>
    <property type="match status" value="1"/>
</dbReference>
<dbReference type="GO" id="GO:0000160">
    <property type="term" value="P:phosphorelay signal transduction system"/>
    <property type="evidence" value="ECO:0007669"/>
    <property type="project" value="InterPro"/>
</dbReference>
<dbReference type="AlphaFoldDB" id="A0A418SCI6"/>
<dbReference type="EMBL" id="CP060436">
    <property type="protein sequence ID" value="QPM90091.1"/>
    <property type="molecule type" value="Genomic_DNA"/>
</dbReference>
<dbReference type="PANTHER" id="PTHR45138:SF24">
    <property type="entry name" value="DIGUANYLATE CYCLASE DGCC-RELATED"/>
    <property type="match status" value="1"/>
</dbReference>
<sequence>MPGRILIVDDDVSRRITLAARLSGAFYDIRIAGSDEEAFALMQQWKPGVILVSDQLAAPPILSFLRIVRKDPRCSDTTIFVVTAAWAQGGRAALLAAGADDVIPRSEPEEVFHARLRSHERARAMIEALQLRGDDGDTPPLPGFFEAPAHFPGLIPVTIVPPDSAASAEWEIALSDQKALSLRMVPVDRIATRSSVAEEMDDKPRLLVLGLAPGNERKMLRAIAELRSQRNAPETEILLIAPDATPETVRQGYDIGASSVMIGQFEPVEVIARLGNLQRRMSRRKCLRMALTDGMRASVIDPLTGLYNRRFALPRLSQLAQNAGRNASPYAVCVLDIDHFKTVNDRFGHIVGDIALQNLAGLLRDNLRPCDLLARIGGEEFLVMLPETGPNESLYIAGQLCETIRRSPIPIGEGQAPLNLTISLGLTIGHRGQRSAEELIADADSALYSAKRSGRDQVALHARTSYLCNPGTQLRATS</sequence>
<dbReference type="NCBIfam" id="TIGR00254">
    <property type="entry name" value="GGDEF"/>
    <property type="match status" value="1"/>
</dbReference>
<dbReference type="KEGG" id="palw:PSAL_013250"/>
<dbReference type="InterPro" id="IPR001789">
    <property type="entry name" value="Sig_transdc_resp-reg_receiver"/>
</dbReference>
<dbReference type="GO" id="GO:0052621">
    <property type="term" value="F:diguanylate cyclase activity"/>
    <property type="evidence" value="ECO:0007669"/>
    <property type="project" value="UniProtKB-EC"/>
</dbReference>
<dbReference type="SMART" id="SM00448">
    <property type="entry name" value="REC"/>
    <property type="match status" value="1"/>
</dbReference>
<accession>A0A418SCI6</accession>
<evidence type="ECO:0000313" key="3">
    <source>
        <dbReference type="EMBL" id="QPM90091.1"/>
    </source>
</evidence>
<protein>
    <recommendedName>
        <fullName evidence="1">diguanylate cyclase</fullName>
        <ecNumber evidence="1">2.7.7.65</ecNumber>
    </recommendedName>
</protein>
<dbReference type="EC" id="2.7.7.65" evidence="1"/>
<dbReference type="PROSITE" id="PS50110">
    <property type="entry name" value="RESPONSE_REGULATORY"/>
    <property type="match status" value="1"/>
</dbReference>
<comment type="caution">
    <text evidence="2">Lacks conserved residue(s) required for the propagation of feature annotation.</text>
</comment>
<organism evidence="3 4">
    <name type="scientific">Pseudooceanicola algae</name>
    <dbReference type="NCBI Taxonomy" id="1537215"/>
    <lineage>
        <taxon>Bacteria</taxon>
        <taxon>Pseudomonadati</taxon>
        <taxon>Pseudomonadota</taxon>
        <taxon>Alphaproteobacteria</taxon>
        <taxon>Rhodobacterales</taxon>
        <taxon>Paracoccaceae</taxon>
        <taxon>Pseudooceanicola</taxon>
    </lineage>
</organism>
<dbReference type="Proteomes" id="UP000283786">
    <property type="component" value="Chromosome"/>
</dbReference>
<evidence type="ECO:0000256" key="2">
    <source>
        <dbReference type="PROSITE-ProRule" id="PRU00169"/>
    </source>
</evidence>
<name>A0A418SCI6_9RHOB</name>
<dbReference type="CDD" id="cd00156">
    <property type="entry name" value="REC"/>
    <property type="match status" value="1"/>
</dbReference>
<keyword evidence="4" id="KW-1185">Reference proteome</keyword>
<dbReference type="InterPro" id="IPR050469">
    <property type="entry name" value="Diguanylate_Cyclase"/>
</dbReference>
<dbReference type="GO" id="GO:0005886">
    <property type="term" value="C:plasma membrane"/>
    <property type="evidence" value="ECO:0007669"/>
    <property type="project" value="TreeGrafter"/>
</dbReference>
<dbReference type="PROSITE" id="PS50887">
    <property type="entry name" value="GGDEF"/>
    <property type="match status" value="1"/>
</dbReference>
<dbReference type="Gene3D" id="3.30.70.270">
    <property type="match status" value="1"/>
</dbReference>
<dbReference type="InterPro" id="IPR029787">
    <property type="entry name" value="Nucleotide_cyclase"/>
</dbReference>
<dbReference type="FunFam" id="3.30.70.270:FF:000001">
    <property type="entry name" value="Diguanylate cyclase domain protein"/>
    <property type="match status" value="1"/>
</dbReference>
<dbReference type="OrthoDB" id="9812260at2"/>
<dbReference type="GO" id="GO:1902201">
    <property type="term" value="P:negative regulation of bacterial-type flagellum-dependent cell motility"/>
    <property type="evidence" value="ECO:0007669"/>
    <property type="project" value="TreeGrafter"/>
</dbReference>
<dbReference type="InterPro" id="IPR000160">
    <property type="entry name" value="GGDEF_dom"/>
</dbReference>
<evidence type="ECO:0000256" key="1">
    <source>
        <dbReference type="ARBA" id="ARBA00012528"/>
    </source>
</evidence>